<gene>
    <name evidence="3" type="ORF">CLV81_1906</name>
</gene>
<feature type="binding site" evidence="2">
    <location>
        <position position="161"/>
    </location>
    <ligand>
        <name>Mn(2+)</name>
        <dbReference type="ChEBI" id="CHEBI:29035"/>
        <label>2</label>
    </ligand>
</feature>
<dbReference type="PIRSF" id="PIRSF005962">
    <property type="entry name" value="Pept_M20D_amidohydro"/>
    <property type="match status" value="1"/>
</dbReference>
<protein>
    <submittedName>
        <fullName evidence="3">Amidohydrolase</fullName>
    </submittedName>
</protein>
<feature type="binding site" evidence="2">
    <location>
        <position position="393"/>
    </location>
    <ligand>
        <name>Mn(2+)</name>
        <dbReference type="ChEBI" id="CHEBI:29035"/>
        <label>2</label>
    </ligand>
</feature>
<dbReference type="PANTHER" id="PTHR11014">
    <property type="entry name" value="PEPTIDASE M20 FAMILY MEMBER"/>
    <property type="match status" value="1"/>
</dbReference>
<dbReference type="GO" id="GO:0016787">
    <property type="term" value="F:hydrolase activity"/>
    <property type="evidence" value="ECO:0007669"/>
    <property type="project" value="UniProtKB-KW"/>
</dbReference>
<feature type="binding site" evidence="2">
    <location>
        <position position="187"/>
    </location>
    <ligand>
        <name>Mn(2+)</name>
        <dbReference type="ChEBI" id="CHEBI:29035"/>
        <label>2</label>
    </ligand>
</feature>
<dbReference type="PANTHER" id="PTHR11014:SF63">
    <property type="entry name" value="METALLOPEPTIDASE, PUTATIVE (AFU_ORTHOLOGUE AFUA_6G09600)-RELATED"/>
    <property type="match status" value="1"/>
</dbReference>
<dbReference type="Gene3D" id="3.40.630.10">
    <property type="entry name" value="Zn peptidases"/>
    <property type="match status" value="1"/>
</dbReference>
<keyword evidence="1 3" id="KW-0378">Hydrolase</keyword>
<dbReference type="AlphaFoldDB" id="A0A2T0MJY9"/>
<dbReference type="RefSeq" id="WP_146129868.1">
    <property type="nucleotide sequence ID" value="NZ_PVYX01000001.1"/>
</dbReference>
<evidence type="ECO:0000256" key="1">
    <source>
        <dbReference type="ARBA" id="ARBA00022801"/>
    </source>
</evidence>
<dbReference type="GO" id="GO:0046872">
    <property type="term" value="F:metal ion binding"/>
    <property type="evidence" value="ECO:0007669"/>
    <property type="project" value="UniProtKB-KW"/>
</dbReference>
<dbReference type="SUPFAM" id="SSF53187">
    <property type="entry name" value="Zn-dependent exopeptidases"/>
    <property type="match status" value="1"/>
</dbReference>
<keyword evidence="2" id="KW-0479">Metal-binding</keyword>
<keyword evidence="2" id="KW-0464">Manganese</keyword>
<feature type="binding site" evidence="2">
    <location>
        <position position="127"/>
    </location>
    <ligand>
        <name>Mn(2+)</name>
        <dbReference type="ChEBI" id="CHEBI:29035"/>
        <label>2</label>
    </ligand>
</feature>
<evidence type="ECO:0000313" key="4">
    <source>
        <dbReference type="Proteomes" id="UP000237640"/>
    </source>
</evidence>
<dbReference type="Pfam" id="PF01546">
    <property type="entry name" value="Peptidase_M20"/>
    <property type="match status" value="1"/>
</dbReference>
<evidence type="ECO:0000256" key="2">
    <source>
        <dbReference type="PIRSR" id="PIRSR005962-1"/>
    </source>
</evidence>
<comment type="caution">
    <text evidence="3">The sequence shown here is derived from an EMBL/GenBank/DDBJ whole genome shotgun (WGS) entry which is preliminary data.</text>
</comment>
<proteinExistence type="predicted"/>
<organism evidence="3 4">
    <name type="scientific">Flagellimonas meridianipacifica</name>
    <dbReference type="NCBI Taxonomy" id="1080225"/>
    <lineage>
        <taxon>Bacteria</taxon>
        <taxon>Pseudomonadati</taxon>
        <taxon>Bacteroidota</taxon>
        <taxon>Flavobacteriia</taxon>
        <taxon>Flavobacteriales</taxon>
        <taxon>Flavobacteriaceae</taxon>
        <taxon>Flagellimonas</taxon>
    </lineage>
</organism>
<name>A0A2T0MJY9_9FLAO</name>
<dbReference type="InterPro" id="IPR017439">
    <property type="entry name" value="Amidohydrolase"/>
</dbReference>
<dbReference type="Proteomes" id="UP000237640">
    <property type="component" value="Unassembled WGS sequence"/>
</dbReference>
<accession>A0A2T0MJY9</accession>
<evidence type="ECO:0000313" key="3">
    <source>
        <dbReference type="EMBL" id="PRX57892.1"/>
    </source>
</evidence>
<reference evidence="3 4" key="1">
    <citation type="submission" date="2018-03" db="EMBL/GenBank/DDBJ databases">
        <title>Genomic Encyclopedia of Archaeal and Bacterial Type Strains, Phase II (KMG-II): from individual species to whole genera.</title>
        <authorList>
            <person name="Goeker M."/>
        </authorList>
    </citation>
    <scope>NUCLEOTIDE SEQUENCE [LARGE SCALE GENOMIC DNA]</scope>
    <source>
        <strain evidence="3 4">DSM 25027</strain>
    </source>
</reference>
<comment type="cofactor">
    <cofactor evidence="2">
        <name>Mn(2+)</name>
        <dbReference type="ChEBI" id="CHEBI:29035"/>
    </cofactor>
    <text evidence="2">The Mn(2+) ion enhances activity.</text>
</comment>
<sequence length="424" mass="48125">MNLKPAITCCLLMFFALNGPAKKCLDLKNRIQLSDEIFNELVAIRNDLHNHPELSGKEERTSKIVKDYLLDLGLEVKTSIGGHGVVGILNGNRKGRKIAWRADMDAALHAFENKLNHKPQVAHICGHDVHTSIALGIANVLSKCKDDIQGTLYFIFQPAEESFQGAKSMIEDGLFEEIQPDEIFGLHVFPTEIGTVSSKPNELFAYQRRIKLTFENTIDPEAFSDFFQEVLEGFTRYKTNSEPWSLDYLTDSQKGLANPNTIYKDYFILGSNVSTRHKKNTTSFECTYYETDSKRLDSISKQITNQVLDSEYGEFYIGTSFTAERPTVINDPKLTSESLFILEDLHGKENVQHFYGQVPYSNEDFIYYQYEVPGVMFLLGASNKEKGIHALPHTSEFEVDEEVIKIGVNYFSTFLTEKINTNKS</sequence>
<dbReference type="OrthoDB" id="9776731at2"/>
<feature type="binding site" evidence="2">
    <location>
        <position position="125"/>
    </location>
    <ligand>
        <name>Mn(2+)</name>
        <dbReference type="ChEBI" id="CHEBI:29035"/>
        <label>2</label>
    </ligand>
</feature>
<dbReference type="InterPro" id="IPR002933">
    <property type="entry name" value="Peptidase_M20"/>
</dbReference>
<dbReference type="Gene3D" id="3.30.70.360">
    <property type="match status" value="1"/>
</dbReference>
<keyword evidence="4" id="KW-1185">Reference proteome</keyword>
<dbReference type="EMBL" id="PVYX01000001">
    <property type="protein sequence ID" value="PRX57892.1"/>
    <property type="molecule type" value="Genomic_DNA"/>
</dbReference>